<dbReference type="Proteomes" id="UP000078116">
    <property type="component" value="Unassembled WGS sequence"/>
</dbReference>
<protein>
    <submittedName>
        <fullName evidence="3">Uncharacterized protein</fullName>
    </submittedName>
</protein>
<dbReference type="STRING" id="1462993.A6V36_13770"/>
<feature type="transmembrane region" description="Helical" evidence="1">
    <location>
        <begin position="54"/>
        <end position="73"/>
    </location>
</feature>
<dbReference type="AlphaFoldDB" id="A0A1A9MZH9"/>
<organism evidence="3 5">
    <name type="scientific">Paraburkholderia ginsengiterrae</name>
    <dbReference type="NCBI Taxonomy" id="1462993"/>
    <lineage>
        <taxon>Bacteria</taxon>
        <taxon>Pseudomonadati</taxon>
        <taxon>Pseudomonadota</taxon>
        <taxon>Betaproteobacteria</taxon>
        <taxon>Burkholderiales</taxon>
        <taxon>Burkholderiaceae</taxon>
        <taxon>Paraburkholderia</taxon>
    </lineage>
</organism>
<evidence type="ECO:0000256" key="1">
    <source>
        <dbReference type="SAM" id="Phobius"/>
    </source>
</evidence>
<gene>
    <name evidence="2" type="ORF">A6V36_13770</name>
    <name evidence="3" type="ORF">A6V37_09435</name>
</gene>
<keyword evidence="1" id="KW-0472">Membrane</keyword>
<sequence length="85" mass="9307">MDLLRIVRVWQRGSVVIGMGLFCSFLTCLAGTLLNVLLDRHDYALDPSELMRRLIIGYAGSAAVVVLAFPFLARGPRRQESGDGA</sequence>
<dbReference type="Proteomes" id="UP000077961">
    <property type="component" value="Unassembled WGS sequence"/>
</dbReference>
<accession>A0A1A9MZH9</accession>
<keyword evidence="1" id="KW-1133">Transmembrane helix</keyword>
<comment type="caution">
    <text evidence="3">The sequence shown here is derived from an EMBL/GenBank/DDBJ whole genome shotgun (WGS) entry which is preliminary data.</text>
</comment>
<feature type="transmembrane region" description="Helical" evidence="1">
    <location>
        <begin position="12"/>
        <end position="34"/>
    </location>
</feature>
<dbReference type="EMBL" id="LXJZ01000231">
    <property type="protein sequence ID" value="OAJ52476.1"/>
    <property type="molecule type" value="Genomic_DNA"/>
</dbReference>
<evidence type="ECO:0000313" key="5">
    <source>
        <dbReference type="Proteomes" id="UP000078116"/>
    </source>
</evidence>
<name>A0A1A9MZH9_9BURK</name>
<evidence type="ECO:0000313" key="2">
    <source>
        <dbReference type="EMBL" id="OAJ52476.1"/>
    </source>
</evidence>
<evidence type="ECO:0000313" key="3">
    <source>
        <dbReference type="EMBL" id="OAJ52649.1"/>
    </source>
</evidence>
<evidence type="ECO:0000313" key="4">
    <source>
        <dbReference type="Proteomes" id="UP000077961"/>
    </source>
</evidence>
<proteinExistence type="predicted"/>
<dbReference type="RefSeq" id="WP_064271926.1">
    <property type="nucleotide sequence ID" value="NZ_LXJZ01000231.1"/>
</dbReference>
<keyword evidence="1" id="KW-0812">Transmembrane</keyword>
<keyword evidence="4" id="KW-1185">Reference proteome</keyword>
<dbReference type="EMBL" id="LXKA01000371">
    <property type="protein sequence ID" value="OAJ52649.1"/>
    <property type="molecule type" value="Genomic_DNA"/>
</dbReference>
<reference evidence="4 5" key="1">
    <citation type="submission" date="2016-04" db="EMBL/GenBank/DDBJ databases">
        <title>Reclassification of Paraburkholderia panaciterrae (Farh et al. 2015) Dobritsa &amp; Samadpour 2016 as a later homotypic synonym of Paraburkholderia ginsengiterrae (Farh et al. 2015) Dobritsa &amp; Samadpour 2016.</title>
        <authorList>
            <person name="Dobritsa A.P."/>
            <person name="Kutumbaka K."/>
            <person name="Samadpour M."/>
        </authorList>
    </citation>
    <scope>NUCLEOTIDE SEQUENCE [LARGE SCALE GENOMIC DNA]</scope>
    <source>
        <strain evidence="3 5">DCY85</strain>
        <strain evidence="2 4">DCY85-1</strain>
    </source>
</reference>